<comment type="caution">
    <text evidence="3">The sequence shown here is derived from an EMBL/GenBank/DDBJ whole genome shotgun (WGS) entry which is preliminary data.</text>
</comment>
<reference evidence="3 4" key="1">
    <citation type="submission" date="2020-04" db="EMBL/GenBank/DDBJ databases">
        <title>Plant Genome Project.</title>
        <authorList>
            <person name="Zhang R.-G."/>
        </authorList>
    </citation>
    <scope>NUCLEOTIDE SEQUENCE [LARGE SCALE GENOMIC DNA]</scope>
    <source>
        <strain evidence="3">YNK0</strain>
        <tissue evidence="3">Leaf</tissue>
    </source>
</reference>
<evidence type="ECO:0000256" key="1">
    <source>
        <dbReference type="SAM" id="Phobius"/>
    </source>
</evidence>
<feature type="domain" description="Fungal lipase-type" evidence="2">
    <location>
        <begin position="211"/>
        <end position="374"/>
    </location>
</feature>
<keyword evidence="4" id="KW-1185">Reference proteome</keyword>
<proteinExistence type="predicted"/>
<gene>
    <name evidence="3" type="ORF">HHK36_014696</name>
</gene>
<feature type="transmembrane region" description="Helical" evidence="1">
    <location>
        <begin position="296"/>
        <end position="317"/>
    </location>
</feature>
<dbReference type="GO" id="GO:0004806">
    <property type="term" value="F:triacylglycerol lipase activity"/>
    <property type="evidence" value="ECO:0007669"/>
    <property type="project" value="InterPro"/>
</dbReference>
<dbReference type="Proteomes" id="UP000655225">
    <property type="component" value="Unassembled WGS sequence"/>
</dbReference>
<dbReference type="GO" id="GO:0006629">
    <property type="term" value="P:lipid metabolic process"/>
    <property type="evidence" value="ECO:0007669"/>
    <property type="project" value="InterPro"/>
</dbReference>
<dbReference type="OrthoDB" id="438440at2759"/>
<protein>
    <recommendedName>
        <fullName evidence="2">Fungal lipase-type domain-containing protein</fullName>
    </recommendedName>
</protein>
<feature type="transmembrane region" description="Helical" evidence="1">
    <location>
        <begin position="20"/>
        <end position="38"/>
    </location>
</feature>
<keyword evidence="1" id="KW-1133">Transmembrane helix</keyword>
<organism evidence="3 4">
    <name type="scientific">Tetracentron sinense</name>
    <name type="common">Spur-leaf</name>
    <dbReference type="NCBI Taxonomy" id="13715"/>
    <lineage>
        <taxon>Eukaryota</taxon>
        <taxon>Viridiplantae</taxon>
        <taxon>Streptophyta</taxon>
        <taxon>Embryophyta</taxon>
        <taxon>Tracheophyta</taxon>
        <taxon>Spermatophyta</taxon>
        <taxon>Magnoliopsida</taxon>
        <taxon>Trochodendrales</taxon>
        <taxon>Trochodendraceae</taxon>
        <taxon>Tetracentron</taxon>
    </lineage>
</organism>
<keyword evidence="1" id="KW-0812">Transmembrane</keyword>
<feature type="transmembrane region" description="Helical" evidence="1">
    <location>
        <begin position="82"/>
        <end position="101"/>
    </location>
</feature>
<evidence type="ECO:0000313" key="4">
    <source>
        <dbReference type="Proteomes" id="UP000655225"/>
    </source>
</evidence>
<name>A0A835DCY5_TETSI</name>
<dbReference type="EMBL" id="JABCRI010000010">
    <property type="protein sequence ID" value="KAF8398833.1"/>
    <property type="molecule type" value="Genomic_DNA"/>
</dbReference>
<dbReference type="InterPro" id="IPR029058">
    <property type="entry name" value="AB_hydrolase_fold"/>
</dbReference>
<dbReference type="OMA" id="RHAPSMY"/>
<dbReference type="PANTHER" id="PTHR46086:SF17">
    <property type="entry name" value="ALPHA_BETA-HYDROLASES SUPERFAMILY PROTEIN"/>
    <property type="match status" value="1"/>
</dbReference>
<feature type="transmembrane region" description="Helical" evidence="1">
    <location>
        <begin position="50"/>
        <end position="70"/>
    </location>
</feature>
<dbReference type="CDD" id="cd00519">
    <property type="entry name" value="Lipase_3"/>
    <property type="match status" value="1"/>
</dbReference>
<dbReference type="SUPFAM" id="SSF53474">
    <property type="entry name" value="alpha/beta-Hydrolases"/>
    <property type="match status" value="1"/>
</dbReference>
<dbReference type="AlphaFoldDB" id="A0A835DCY5"/>
<dbReference type="Gene3D" id="3.40.50.1820">
    <property type="entry name" value="alpha/beta hydrolase"/>
    <property type="match status" value="1"/>
</dbReference>
<dbReference type="Pfam" id="PF01764">
    <property type="entry name" value="Lipase_3"/>
    <property type="match status" value="1"/>
</dbReference>
<keyword evidence="1" id="KW-0472">Membrane</keyword>
<accession>A0A835DCY5</accession>
<dbReference type="InterPro" id="IPR044819">
    <property type="entry name" value="OBL-like"/>
</dbReference>
<sequence length="491" mass="56464">MASSSSPGYLIYDPQTLSFSNIFSILFYPGEFLNYEFVTCNLPDPKFKSFYYRLMMVVTWIIQKLLLAFGSNLKWVGDKVEYTLNLLWLNGGVLGLFLNYIRGSLKNPKQGTANFRSIISHTDERTNLKEASSNLGESVTVGTIGMINTLDLCAIIAKLAYENKAYVENVVSNHWKMHFVEFYDSFNETLQERATQSFIFCDRQEDAQLIVVAFRGTEPFNPKDWLTDFDISWFEIRKVGKVHQGFMQALGMQDKKVYETGWPKNLSRDEENRKFAYYAIREKLRALLKHNKNAKILVTGHSLGGALAILFPCLLVLHQEDAILNSLTDVYTFGQPRVGDASFGNYMKKHFIMNHIRYKRVVYRYDIVPRLPFKEPIINFSHFGGCIYYTSWYNIEVLDKEPNENYLNILYFPTMHFHALLDLLRALTIGITEGKDFEESWCSILLRIVGLFIPGAGVASHSPRDYVNGARLWKMVTVKVKKISHSGKSTS</sequence>
<dbReference type="PANTHER" id="PTHR46086">
    <property type="entry name" value="ALPHA/BETA-HYDROLASES SUPERFAMILY PROTEIN"/>
    <property type="match status" value="1"/>
</dbReference>
<evidence type="ECO:0000259" key="2">
    <source>
        <dbReference type="Pfam" id="PF01764"/>
    </source>
</evidence>
<dbReference type="InterPro" id="IPR002921">
    <property type="entry name" value="Fungal_lipase-type"/>
</dbReference>
<evidence type="ECO:0000313" key="3">
    <source>
        <dbReference type="EMBL" id="KAF8398833.1"/>
    </source>
</evidence>